<dbReference type="EMBL" id="JBITGY010000010">
    <property type="protein sequence ID" value="MFI6502852.1"/>
    <property type="molecule type" value="Genomic_DNA"/>
</dbReference>
<reference evidence="3 4" key="1">
    <citation type="submission" date="2024-10" db="EMBL/GenBank/DDBJ databases">
        <title>The Natural Products Discovery Center: Release of the First 8490 Sequenced Strains for Exploring Actinobacteria Biosynthetic Diversity.</title>
        <authorList>
            <person name="Kalkreuter E."/>
            <person name="Kautsar S.A."/>
            <person name="Yang D."/>
            <person name="Bader C.D."/>
            <person name="Teijaro C.N."/>
            <person name="Fluegel L."/>
            <person name="Davis C.M."/>
            <person name="Simpson J.R."/>
            <person name="Lauterbach L."/>
            <person name="Steele A.D."/>
            <person name="Gui C."/>
            <person name="Meng S."/>
            <person name="Li G."/>
            <person name="Viehrig K."/>
            <person name="Ye F."/>
            <person name="Su P."/>
            <person name="Kiefer A.F."/>
            <person name="Nichols A."/>
            <person name="Cepeda A.J."/>
            <person name="Yan W."/>
            <person name="Fan B."/>
            <person name="Jiang Y."/>
            <person name="Adhikari A."/>
            <person name="Zheng C.-J."/>
            <person name="Schuster L."/>
            <person name="Cowan T.M."/>
            <person name="Smanski M.J."/>
            <person name="Chevrette M.G."/>
            <person name="De Carvalho L.P.S."/>
            <person name="Shen B."/>
        </authorList>
    </citation>
    <scope>NUCLEOTIDE SEQUENCE [LARGE SCALE GENOMIC DNA]</scope>
    <source>
        <strain evidence="3 4">NPDC050545</strain>
    </source>
</reference>
<proteinExistence type="predicted"/>
<keyword evidence="4" id="KW-1185">Reference proteome</keyword>
<gene>
    <name evidence="3" type="ORF">ACIBG2_36120</name>
</gene>
<comment type="caution">
    <text evidence="3">The sequence shown here is derived from an EMBL/GenBank/DDBJ whole genome shotgun (WGS) entry which is preliminary data.</text>
</comment>
<protein>
    <submittedName>
        <fullName evidence="3">Permease-like cell division protein FtsX</fullName>
    </submittedName>
</protein>
<sequence>MALPSSNVPGRRAGILITIAAAVVLLAVLFAAYQLLPRAPVKLAAVPEGALPQQSRIWVILCGEGSPQKTCALNVGADFTRTSIEDVLKDKAYVTSMKFVSSQDAYRWSRLAKLPDEMVAGELDGPQWFEITLKDFTTAGAVAKVMGEFPGVASATRTTVDFWAGRAEINLMLCPRKQSDVLPAASCKGRGAASEAEKRAIGQLLDGSPRVQRFYFVNHARAMLEDDNQSPVFTSGRTHPDEIRESFKIKLASAQPSDDLIKRLKTMPGVATIGPIFP</sequence>
<accession>A0ABW7Z3U8</accession>
<keyword evidence="1" id="KW-1133">Transmembrane helix</keyword>
<keyword evidence="1" id="KW-0472">Membrane</keyword>
<evidence type="ECO:0000259" key="2">
    <source>
        <dbReference type="Pfam" id="PF18075"/>
    </source>
</evidence>
<evidence type="ECO:0000313" key="4">
    <source>
        <dbReference type="Proteomes" id="UP001612741"/>
    </source>
</evidence>
<organism evidence="3 4">
    <name type="scientific">Nonomuraea typhae</name>
    <dbReference type="NCBI Taxonomy" id="2603600"/>
    <lineage>
        <taxon>Bacteria</taxon>
        <taxon>Bacillati</taxon>
        <taxon>Actinomycetota</taxon>
        <taxon>Actinomycetes</taxon>
        <taxon>Streptosporangiales</taxon>
        <taxon>Streptosporangiaceae</taxon>
        <taxon>Nonomuraea</taxon>
    </lineage>
</organism>
<dbReference type="Pfam" id="PF18075">
    <property type="entry name" value="FtsX_ECD"/>
    <property type="match status" value="1"/>
</dbReference>
<dbReference type="InterPro" id="IPR040690">
    <property type="entry name" value="FtsX_ECD"/>
</dbReference>
<dbReference type="Gene3D" id="3.30.70.3040">
    <property type="match status" value="2"/>
</dbReference>
<evidence type="ECO:0000313" key="3">
    <source>
        <dbReference type="EMBL" id="MFI6502852.1"/>
    </source>
</evidence>
<evidence type="ECO:0000256" key="1">
    <source>
        <dbReference type="SAM" id="Phobius"/>
    </source>
</evidence>
<feature type="transmembrane region" description="Helical" evidence="1">
    <location>
        <begin position="12"/>
        <end position="33"/>
    </location>
</feature>
<feature type="domain" description="FtsX extracellular" evidence="2">
    <location>
        <begin position="168"/>
        <end position="272"/>
    </location>
</feature>
<keyword evidence="1" id="KW-0812">Transmembrane</keyword>
<name>A0ABW7Z3U8_9ACTN</name>
<dbReference type="RefSeq" id="WP_397088423.1">
    <property type="nucleotide sequence ID" value="NZ_JBITGY010000010.1"/>
</dbReference>
<dbReference type="Proteomes" id="UP001612741">
    <property type="component" value="Unassembled WGS sequence"/>
</dbReference>